<dbReference type="Proteomes" id="UP000419144">
    <property type="component" value="Unassembled WGS sequence"/>
</dbReference>
<reference evidence="2" key="1">
    <citation type="submission" date="2019-11" db="EMBL/GenBank/DDBJ databases">
        <title>Leishmania tarentolae CDS.</title>
        <authorList>
            <person name="Goto Y."/>
            <person name="Yamagishi J."/>
        </authorList>
    </citation>
    <scope>NUCLEOTIDE SEQUENCE [LARGE SCALE GENOMIC DNA]</scope>
    <source>
        <strain evidence="2">Parrot Tar II</strain>
    </source>
</reference>
<dbReference type="CDD" id="cd23767">
    <property type="entry name" value="IQCD"/>
    <property type="match status" value="1"/>
</dbReference>
<dbReference type="Gene3D" id="1.20.5.190">
    <property type="match status" value="2"/>
</dbReference>
<dbReference type="PROSITE" id="PS50096">
    <property type="entry name" value="IQ"/>
    <property type="match status" value="5"/>
</dbReference>
<gene>
    <name evidence="2" type="ORF">LtaPh_1715200</name>
</gene>
<keyword evidence="3" id="KW-1185">Reference proteome</keyword>
<proteinExistence type="predicted"/>
<organism evidence="2 3">
    <name type="scientific">Leishmania tarentolae</name>
    <name type="common">Sauroleishmania tarentolae</name>
    <dbReference type="NCBI Taxonomy" id="5689"/>
    <lineage>
        <taxon>Eukaryota</taxon>
        <taxon>Discoba</taxon>
        <taxon>Euglenozoa</taxon>
        <taxon>Kinetoplastea</taxon>
        <taxon>Metakinetoplastina</taxon>
        <taxon>Trypanosomatida</taxon>
        <taxon>Trypanosomatidae</taxon>
        <taxon>Leishmaniinae</taxon>
        <taxon>Leishmania</taxon>
        <taxon>lizard Leishmania</taxon>
    </lineage>
</organism>
<comment type="caution">
    <text evidence="2">The sequence shown here is derived from an EMBL/GenBank/DDBJ whole genome shotgun (WGS) entry which is preliminary data.</text>
</comment>
<dbReference type="AlphaFoldDB" id="A0A640KIW4"/>
<evidence type="ECO:0000313" key="3">
    <source>
        <dbReference type="Proteomes" id="UP000419144"/>
    </source>
</evidence>
<feature type="region of interest" description="Disordered" evidence="1">
    <location>
        <begin position="404"/>
        <end position="430"/>
    </location>
</feature>
<name>A0A640KIW4_LEITA</name>
<dbReference type="InterPro" id="IPR000048">
    <property type="entry name" value="IQ_motif_EF-hand-BS"/>
</dbReference>
<evidence type="ECO:0000313" key="2">
    <source>
        <dbReference type="EMBL" id="GET87697.1"/>
    </source>
</evidence>
<accession>A0A640KIW4</accession>
<dbReference type="GO" id="GO:0005516">
    <property type="term" value="F:calmodulin binding"/>
    <property type="evidence" value="ECO:0007669"/>
    <property type="project" value="TreeGrafter"/>
</dbReference>
<sequence>MHHVRLFFCPQPLATHHFLCGVSACPTTGVTDLCFVAGISQAHPRLCVREAVLCGGVQPRSFPLVLGIHPYLRGASWVRLEKAALLSIAPPFALCLPGEAATMTDLSPIKCEMGALFSQAGDNDFSVFEQPFWPSSHSSLPAFVPFFDMHRGGTARGRTWNSANIDSIRRSEGCRVGQDTGRYMVAAAASTNKTVHQLLSRLQTYRTFKPFLSPPAAYRGSDFGHDSGVKSASRLSLGRTSTATVSRSQLWQMVDGILDTSVAQLLQHGAEGHFIMTLQSTLGLEAPTSTAKGGTVIESRKAATPAITGATAELASGERTPAGGARQPLLPGLQKAGATSSFALPNALADRWALDHPSASAAAVEEQRRAWTVLGDQRQRTNRSLYLQAMQAQLDILQAEQAGDGADTTDLPPSHRGASRGHLRDMRISSDSEDSVAKVEEERQQALWHAFHDGPVLAMGTSQLPDELTKDGAGIVTAYLENADLQEWLHSSWPHRTHRHESAALRIQCAYRVYQSRCKVREMRYERRQAFLASLSAERKARGVWDLALQVQKDTTTTDSGTDSTLRALQFFINKVNAVVVAHRARKEYRQQQDAEIRSYAATRIQAVYRGHLTRVFATELRHPEIVAVREQLQRQRCATLIQTFWRRHTAQSRWRRMRHAACVLQNTYRCHAARRMLEERRYQRNLEASVGLMKFAAQRIERWYTSFLAARDAIGRAHMTELLILQRVCRGYQSRHRAQEEKRLVRLRSAVRTIEQHRRRVMDMREAIERRATLSASSKAKRSAAIRDDAAITIQRAWRRHHVLRVC</sequence>
<evidence type="ECO:0000256" key="1">
    <source>
        <dbReference type="SAM" id="MobiDB-lite"/>
    </source>
</evidence>
<dbReference type="SMART" id="SM00015">
    <property type="entry name" value="IQ"/>
    <property type="match status" value="6"/>
</dbReference>
<dbReference type="VEuPathDB" id="TriTrypDB:LtaPh_1715200"/>
<dbReference type="Pfam" id="PF00612">
    <property type="entry name" value="IQ"/>
    <property type="match status" value="4"/>
</dbReference>
<dbReference type="OrthoDB" id="2148418at2759"/>
<dbReference type="EMBL" id="BLBS01000022">
    <property type="protein sequence ID" value="GET87697.1"/>
    <property type="molecule type" value="Genomic_DNA"/>
</dbReference>
<dbReference type="PANTHER" id="PTHR10699:SF11">
    <property type="entry name" value="IGLOO, ISOFORM A"/>
    <property type="match status" value="1"/>
</dbReference>
<dbReference type="PANTHER" id="PTHR10699">
    <property type="entry name" value="NEUROMODULIN"/>
    <property type="match status" value="1"/>
</dbReference>
<protein>
    <submittedName>
        <fullName evidence="2">Uncharacterized protein</fullName>
    </submittedName>
</protein>
<dbReference type="PROSITE" id="PS51257">
    <property type="entry name" value="PROKAR_LIPOPROTEIN"/>
    <property type="match status" value="1"/>
</dbReference>